<gene>
    <name evidence="1" type="ORF">KP509_12G096300</name>
</gene>
<protein>
    <recommendedName>
        <fullName evidence="3">VQ domain-containing protein</fullName>
    </recommendedName>
</protein>
<name>A0A8T2TR53_CERRI</name>
<dbReference type="Proteomes" id="UP000825935">
    <property type="component" value="Chromosome 12"/>
</dbReference>
<reference evidence="1" key="1">
    <citation type="submission" date="2021-08" db="EMBL/GenBank/DDBJ databases">
        <title>WGS assembly of Ceratopteris richardii.</title>
        <authorList>
            <person name="Marchant D.B."/>
            <person name="Chen G."/>
            <person name="Jenkins J."/>
            <person name="Shu S."/>
            <person name="Leebens-Mack J."/>
            <person name="Grimwood J."/>
            <person name="Schmutz J."/>
            <person name="Soltis P."/>
            <person name="Soltis D."/>
            <person name="Chen Z.-H."/>
        </authorList>
    </citation>
    <scope>NUCLEOTIDE SEQUENCE</scope>
    <source>
        <strain evidence="1">Whitten #5841</strain>
        <tissue evidence="1">Leaf</tissue>
    </source>
</reference>
<proteinExistence type="predicted"/>
<organism evidence="1 2">
    <name type="scientific">Ceratopteris richardii</name>
    <name type="common">Triangle waterfern</name>
    <dbReference type="NCBI Taxonomy" id="49495"/>
    <lineage>
        <taxon>Eukaryota</taxon>
        <taxon>Viridiplantae</taxon>
        <taxon>Streptophyta</taxon>
        <taxon>Embryophyta</taxon>
        <taxon>Tracheophyta</taxon>
        <taxon>Polypodiopsida</taxon>
        <taxon>Polypodiidae</taxon>
        <taxon>Polypodiales</taxon>
        <taxon>Pteridineae</taxon>
        <taxon>Pteridaceae</taxon>
        <taxon>Parkerioideae</taxon>
        <taxon>Ceratopteris</taxon>
    </lineage>
</organism>
<sequence>MPPPASLPLPSRTLLKRKRESTTFPVIKVIQVDMPTLVHTDIASFRSTVQTLTGNALPTQTLHRDEDEWLYTTPPPPRVCSTPASPFAPARCLYHDNSLAAIHALPDQVPLSQGGTERSSGSYTFAVTPLREQSLFDDSLVHQQPPHVANNISIPGSNVDLGHPLKNNQLEDLYKTSQFVGEGEDAISELFALPSIDLDMDILLPPLIIRETSLIQ</sequence>
<dbReference type="EMBL" id="CM035417">
    <property type="protein sequence ID" value="KAH7424236.1"/>
    <property type="molecule type" value="Genomic_DNA"/>
</dbReference>
<dbReference type="AlphaFoldDB" id="A0A8T2TR53"/>
<evidence type="ECO:0000313" key="2">
    <source>
        <dbReference type="Proteomes" id="UP000825935"/>
    </source>
</evidence>
<evidence type="ECO:0008006" key="3">
    <source>
        <dbReference type="Google" id="ProtNLM"/>
    </source>
</evidence>
<accession>A0A8T2TR53</accession>
<comment type="caution">
    <text evidence="1">The sequence shown here is derived from an EMBL/GenBank/DDBJ whole genome shotgun (WGS) entry which is preliminary data.</text>
</comment>
<evidence type="ECO:0000313" key="1">
    <source>
        <dbReference type="EMBL" id="KAH7424236.1"/>
    </source>
</evidence>
<keyword evidence="2" id="KW-1185">Reference proteome</keyword>